<comment type="caution">
    <text evidence="2">The sequence shown here is derived from an EMBL/GenBank/DDBJ whole genome shotgun (WGS) entry which is preliminary data.</text>
</comment>
<gene>
    <name evidence="2" type="ORF">FNF27_00614</name>
</gene>
<name>A0A5A8EJI9_CAFRO</name>
<accession>A0A5A8EJI9</accession>
<protein>
    <submittedName>
        <fullName evidence="2">Uncharacterized protein</fullName>
    </submittedName>
</protein>
<evidence type="ECO:0000313" key="3">
    <source>
        <dbReference type="Proteomes" id="UP000322899"/>
    </source>
</evidence>
<evidence type="ECO:0000313" key="2">
    <source>
        <dbReference type="EMBL" id="KAA0178066.1"/>
    </source>
</evidence>
<feature type="region of interest" description="Disordered" evidence="1">
    <location>
        <begin position="356"/>
        <end position="409"/>
    </location>
</feature>
<dbReference type="PANTHER" id="PTHR24184">
    <property type="entry name" value="SI:CH211-189E2.2"/>
    <property type="match status" value="1"/>
</dbReference>
<dbReference type="PANTHER" id="PTHR24184:SF11">
    <property type="entry name" value="ANKYRIN REPEAT AND SOCS BOX CONTAINING 3"/>
    <property type="match status" value="1"/>
</dbReference>
<dbReference type="Proteomes" id="UP000322899">
    <property type="component" value="Unassembled WGS sequence"/>
</dbReference>
<organism evidence="2 3">
    <name type="scientific">Cafeteria roenbergensis</name>
    <name type="common">Marine flagellate</name>
    <dbReference type="NCBI Taxonomy" id="33653"/>
    <lineage>
        <taxon>Eukaryota</taxon>
        <taxon>Sar</taxon>
        <taxon>Stramenopiles</taxon>
        <taxon>Bigyra</taxon>
        <taxon>Opalozoa</taxon>
        <taxon>Bicosoecida</taxon>
        <taxon>Cafeteriaceae</taxon>
        <taxon>Cafeteria</taxon>
    </lineage>
</organism>
<feature type="compositionally biased region" description="Polar residues" evidence="1">
    <location>
        <begin position="393"/>
        <end position="404"/>
    </location>
</feature>
<dbReference type="AlphaFoldDB" id="A0A5A8EJI9"/>
<evidence type="ECO:0000256" key="1">
    <source>
        <dbReference type="SAM" id="MobiDB-lite"/>
    </source>
</evidence>
<sequence>MAAPQKVGHSAILKSLEGLLGASEPYRAASGKVAAIADAVTSARERVAGCASVPETEATERPAHDLMVAVGEASNLVNRWVKERRSLRRFSRNGKQWNDSWASTTSQISTFAIAFCKACDEAASAAEPRPAVGGTDPPSVTHGPADSGGAHAEAASTKPGSTHPPHAEEEAAAAREAAAAARAEEEAAAAREAAAAARAEEEEASAAREAAAAARAEEEAAAAREAAAAARAEEEASAAREAAAAALAEEEAAAAREAAAAALAEEEAAAAREAAAAALAEEEEAAAAREAAAAALAEEEEAAAAREAAAAALAEEEEAAAAREAAAAARAEEEAAAAREAAAAALAEEEEAAAAREAAAAALAEEDAREPRPSGSQDPVRTVRSPLKPCLGQRSNATENSSIARSKAAPVHPVSEDAIRARAFGIWQQSGRSDAVANWYAALQELRAAV</sequence>
<reference evidence="2 3" key="1">
    <citation type="submission" date="2019-07" db="EMBL/GenBank/DDBJ databases">
        <title>Genomes of Cafeteria roenbergensis.</title>
        <authorList>
            <person name="Fischer M.G."/>
            <person name="Hackl T."/>
            <person name="Roman M."/>
        </authorList>
    </citation>
    <scope>NUCLEOTIDE SEQUENCE [LARGE SCALE GENOMIC DNA]</scope>
    <source>
        <strain evidence="2 3">E4-10P</strain>
    </source>
</reference>
<dbReference type="EMBL" id="VLTO01000002">
    <property type="protein sequence ID" value="KAA0178066.1"/>
    <property type="molecule type" value="Genomic_DNA"/>
</dbReference>
<proteinExistence type="predicted"/>
<feature type="region of interest" description="Disordered" evidence="1">
    <location>
        <begin position="127"/>
        <end position="219"/>
    </location>
</feature>